<feature type="region of interest" description="Disordered" evidence="1">
    <location>
        <begin position="103"/>
        <end position="144"/>
    </location>
</feature>
<proteinExistence type="predicted"/>
<protein>
    <submittedName>
        <fullName evidence="2">WGS project CBMD000000000 data, contig CS3427_c001336</fullName>
    </submittedName>
</protein>
<accession>A0A096PCV5</accession>
<name>A0A096PCV5_FUSPS</name>
<feature type="compositionally biased region" description="Basic and acidic residues" evidence="1">
    <location>
        <begin position="103"/>
        <end position="117"/>
    </location>
</feature>
<sequence>MADIENHLEPLPRCPTPMADYGDFSEFSESFSYPLSPTTDKRSLSELFSCAQTPRAKLDEFSDLFSCPSPLEGNLSINAPPSAQLLDDCNHCGCSDVDDELAHHLDDEEDNEGHGEDHEDDVVFISSQSIQRKDSSSSIKHEDILDLTKRLPSTNY</sequence>
<gene>
    <name evidence="2" type="ORF">BN847_0123300</name>
</gene>
<evidence type="ECO:0000313" key="2">
    <source>
        <dbReference type="EMBL" id="CEG02559.1"/>
    </source>
</evidence>
<organism evidence="2">
    <name type="scientific">Fusarium pseudograminearum CS3427</name>
    <dbReference type="NCBI Taxonomy" id="1318457"/>
    <lineage>
        <taxon>Eukaryota</taxon>
        <taxon>Fungi</taxon>
        <taxon>Dikarya</taxon>
        <taxon>Ascomycota</taxon>
        <taxon>Pezizomycotina</taxon>
        <taxon>Sordariomycetes</taxon>
        <taxon>Hypocreomycetidae</taxon>
        <taxon>Hypocreales</taxon>
        <taxon>Nectriaceae</taxon>
        <taxon>Fusarium</taxon>
    </lineage>
</organism>
<dbReference type="EMBL" id="CBMD010001333">
    <property type="protein sequence ID" value="CEG02559.1"/>
    <property type="molecule type" value="Genomic_DNA"/>
</dbReference>
<reference evidence="2" key="1">
    <citation type="submission" date="2013-05" db="EMBL/GenBank/DDBJ databases">
        <title>Draft genome sequences of six wheat associated Fusarium spp. isolates.</title>
        <authorList>
            <person name="Moolhuijzen P.M."/>
            <person name="Manners J.M."/>
            <person name="Wilcox S."/>
            <person name="Bellgard M.I."/>
            <person name="Gardiner D.M."/>
        </authorList>
    </citation>
    <scope>NUCLEOTIDE SEQUENCE</scope>
    <source>
        <strain evidence="2">CS3427</strain>
        <strain evidence="2">CS3427</strain>
    </source>
</reference>
<feature type="compositionally biased region" description="Basic and acidic residues" evidence="1">
    <location>
        <begin position="131"/>
        <end position="144"/>
    </location>
</feature>
<dbReference type="AlphaFoldDB" id="A0A096PCV5"/>
<comment type="caution">
    <text evidence="2">The sequence shown here is derived from an EMBL/GenBank/DDBJ whole genome shotgun (WGS) entry which is preliminary data.</text>
</comment>
<evidence type="ECO:0000256" key="1">
    <source>
        <dbReference type="SAM" id="MobiDB-lite"/>
    </source>
</evidence>